<gene>
    <name evidence="7" type="ORF">VHEMI01105</name>
</gene>
<sequence length="118" mass="13305">MSTIASFREWLRRKQLQIEVTFAVYMFTPTEKFAFYSIVFLLVSLTFIAAILYLPHHISILSGRVWYYINGDHIDVMASARSAVGSIMTSAVADNVKNNVMPEVTKIVADAARVKSEL</sequence>
<keyword evidence="2 6" id="KW-0812">Transmembrane</keyword>
<evidence type="ECO:0000256" key="6">
    <source>
        <dbReference type="SAM" id="Phobius"/>
    </source>
</evidence>
<feature type="transmembrane region" description="Helical" evidence="6">
    <location>
        <begin position="33"/>
        <end position="54"/>
    </location>
</feature>
<evidence type="ECO:0000256" key="2">
    <source>
        <dbReference type="ARBA" id="ARBA00022692"/>
    </source>
</evidence>
<accession>A0A0A1T6G1</accession>
<evidence type="ECO:0000256" key="3">
    <source>
        <dbReference type="ARBA" id="ARBA00022824"/>
    </source>
</evidence>
<protein>
    <submittedName>
        <fullName evidence="7">Uncharacterized protein</fullName>
    </submittedName>
</protein>
<dbReference type="OrthoDB" id="202672at2759"/>
<keyword evidence="4 6" id="KW-1133">Transmembrane helix</keyword>
<dbReference type="Proteomes" id="UP000039046">
    <property type="component" value="Unassembled WGS sequence"/>
</dbReference>
<evidence type="ECO:0000313" key="7">
    <source>
        <dbReference type="EMBL" id="CEJ80949.1"/>
    </source>
</evidence>
<evidence type="ECO:0000256" key="5">
    <source>
        <dbReference type="ARBA" id="ARBA00023136"/>
    </source>
</evidence>
<name>A0A0A1T6G1_9HYPO</name>
<organism evidence="7 8">
    <name type="scientific">[Torrubiella] hemipterigena</name>
    <dbReference type="NCBI Taxonomy" id="1531966"/>
    <lineage>
        <taxon>Eukaryota</taxon>
        <taxon>Fungi</taxon>
        <taxon>Dikarya</taxon>
        <taxon>Ascomycota</taxon>
        <taxon>Pezizomycotina</taxon>
        <taxon>Sordariomycetes</taxon>
        <taxon>Hypocreomycetidae</taxon>
        <taxon>Hypocreales</taxon>
        <taxon>Clavicipitaceae</taxon>
        <taxon>Clavicipitaceae incertae sedis</taxon>
        <taxon>'Torrubiella' clade</taxon>
    </lineage>
</organism>
<dbReference type="STRING" id="1531966.A0A0A1T6G1"/>
<dbReference type="GO" id="GO:0005789">
    <property type="term" value="C:endoplasmic reticulum membrane"/>
    <property type="evidence" value="ECO:0007669"/>
    <property type="project" value="UniProtKB-SubCell"/>
</dbReference>
<dbReference type="EMBL" id="CDHN01000001">
    <property type="protein sequence ID" value="CEJ80949.1"/>
    <property type="molecule type" value="Genomic_DNA"/>
</dbReference>
<keyword evidence="8" id="KW-1185">Reference proteome</keyword>
<keyword evidence="5 6" id="KW-0472">Membrane</keyword>
<dbReference type="AlphaFoldDB" id="A0A0A1T6G1"/>
<dbReference type="InterPro" id="IPR024512">
    <property type="entry name" value="Ser_palmitoyltrfase_ssu-like"/>
</dbReference>
<evidence type="ECO:0000256" key="1">
    <source>
        <dbReference type="ARBA" id="ARBA00004477"/>
    </source>
</evidence>
<evidence type="ECO:0000313" key="8">
    <source>
        <dbReference type="Proteomes" id="UP000039046"/>
    </source>
</evidence>
<keyword evidence="3" id="KW-0256">Endoplasmic reticulum</keyword>
<dbReference type="HOGENOM" id="CLU_122021_1_1_1"/>
<evidence type="ECO:0000256" key="4">
    <source>
        <dbReference type="ARBA" id="ARBA00022989"/>
    </source>
</evidence>
<proteinExistence type="predicted"/>
<reference evidence="7 8" key="1">
    <citation type="journal article" date="2015" name="Genome Announc.">
        <title>Draft Genome Sequence and Gene Annotation of the Entomopathogenic Fungus Verticillium hemipterigenum.</title>
        <authorList>
            <person name="Horn F."/>
            <person name="Habel A."/>
            <person name="Scharf D.H."/>
            <person name="Dworschak J."/>
            <person name="Brakhage A.A."/>
            <person name="Guthke R."/>
            <person name="Hertweck C."/>
            <person name="Linde J."/>
        </authorList>
    </citation>
    <scope>NUCLEOTIDE SEQUENCE [LARGE SCALE GENOMIC DNA]</scope>
</reference>
<dbReference type="Pfam" id="PF11779">
    <property type="entry name" value="SPT_ssu-like"/>
    <property type="match status" value="1"/>
</dbReference>
<comment type="subcellular location">
    <subcellularLocation>
        <location evidence="1">Endoplasmic reticulum membrane</location>
        <topology evidence="1">Multi-pass membrane protein</topology>
    </subcellularLocation>
</comment>